<feature type="region of interest" description="Disordered" evidence="1">
    <location>
        <begin position="1"/>
        <end position="78"/>
    </location>
</feature>
<protein>
    <submittedName>
        <fullName evidence="3">Uncharacterized protein</fullName>
    </submittedName>
</protein>
<reference evidence="3" key="2">
    <citation type="submission" date="2001-08" db="EMBL/GenBank/DDBJ databases">
        <title>Oryza sativa nipponbare(GA3) genomic DNA, chromosome 2, BAC clone:OJ1372_D06.</title>
        <authorList>
            <person name="Sasaki T."/>
            <person name="Matsumoto T."/>
            <person name="Yamamoto K."/>
        </authorList>
    </citation>
    <scope>NUCLEOTIDE SEQUENCE</scope>
</reference>
<name>Q6K9F4_ORYSJ</name>
<reference evidence="4" key="3">
    <citation type="journal article" date="2005" name="Nature">
        <title>The map-based sequence of the rice genome.</title>
        <authorList>
            <consortium name="International rice genome sequencing project (IRGSP)"/>
            <person name="Matsumoto T."/>
            <person name="Wu J."/>
            <person name="Kanamori H."/>
            <person name="Katayose Y."/>
            <person name="Fujisawa M."/>
            <person name="Namiki N."/>
            <person name="Mizuno H."/>
            <person name="Yamamoto K."/>
            <person name="Antonio B.A."/>
            <person name="Baba T."/>
            <person name="Sakata K."/>
            <person name="Nagamura Y."/>
            <person name="Aoki H."/>
            <person name="Arikawa K."/>
            <person name="Arita K."/>
            <person name="Bito T."/>
            <person name="Chiden Y."/>
            <person name="Fujitsuka N."/>
            <person name="Fukunaka R."/>
            <person name="Hamada M."/>
            <person name="Harada C."/>
            <person name="Hayashi A."/>
            <person name="Hijishita S."/>
            <person name="Honda M."/>
            <person name="Hosokawa S."/>
            <person name="Ichikawa Y."/>
            <person name="Idonuma A."/>
            <person name="Iijima M."/>
            <person name="Ikeda M."/>
            <person name="Ikeno M."/>
            <person name="Ito K."/>
            <person name="Ito S."/>
            <person name="Ito T."/>
            <person name="Ito Y."/>
            <person name="Ito Y."/>
            <person name="Iwabuchi A."/>
            <person name="Kamiya K."/>
            <person name="Karasawa W."/>
            <person name="Kurita K."/>
            <person name="Katagiri S."/>
            <person name="Kikuta A."/>
            <person name="Kobayashi H."/>
            <person name="Kobayashi N."/>
            <person name="Machita K."/>
            <person name="Maehara T."/>
            <person name="Masukawa M."/>
            <person name="Mizubayashi T."/>
            <person name="Mukai Y."/>
            <person name="Nagasaki H."/>
            <person name="Nagata Y."/>
            <person name="Naito S."/>
            <person name="Nakashima M."/>
            <person name="Nakama Y."/>
            <person name="Nakamichi Y."/>
            <person name="Nakamura M."/>
            <person name="Meguro A."/>
            <person name="Negishi M."/>
            <person name="Ohta I."/>
            <person name="Ohta T."/>
            <person name="Okamoto M."/>
            <person name="Ono N."/>
            <person name="Saji S."/>
            <person name="Sakaguchi M."/>
            <person name="Sakai K."/>
            <person name="Shibata M."/>
            <person name="Shimokawa T."/>
            <person name="Song J."/>
            <person name="Takazaki Y."/>
            <person name="Terasawa K."/>
            <person name="Tsugane M."/>
            <person name="Tsuji K."/>
            <person name="Ueda S."/>
            <person name="Waki K."/>
            <person name="Yamagata H."/>
            <person name="Yamamoto M."/>
            <person name="Yamamoto S."/>
            <person name="Yamane H."/>
            <person name="Yoshiki S."/>
            <person name="Yoshihara R."/>
            <person name="Yukawa K."/>
            <person name="Zhong H."/>
            <person name="Yano M."/>
            <person name="Yuan Q."/>
            <person name="Ouyang S."/>
            <person name="Liu J."/>
            <person name="Jones K.M."/>
            <person name="Gansberger K."/>
            <person name="Moffat K."/>
            <person name="Hill J."/>
            <person name="Bera J."/>
            <person name="Fadrosh D."/>
            <person name="Jin S."/>
            <person name="Johri S."/>
            <person name="Kim M."/>
            <person name="Overton L."/>
            <person name="Reardon M."/>
            <person name="Tsitrin T."/>
            <person name="Vuong H."/>
            <person name="Weaver B."/>
            <person name="Ciecko A."/>
            <person name="Tallon L."/>
            <person name="Jackson J."/>
            <person name="Pai G."/>
            <person name="Aken S.V."/>
            <person name="Utterback T."/>
            <person name="Reidmuller S."/>
            <person name="Feldblyum T."/>
            <person name="Hsiao J."/>
            <person name="Zismann V."/>
            <person name="Iobst S."/>
            <person name="de Vazeille A.R."/>
            <person name="Buell C.R."/>
            <person name="Ying K."/>
            <person name="Li Y."/>
            <person name="Lu T."/>
            <person name="Huang Y."/>
            <person name="Zhao Q."/>
            <person name="Feng Q."/>
            <person name="Zhang L."/>
            <person name="Zhu J."/>
            <person name="Weng Q."/>
            <person name="Mu J."/>
            <person name="Lu Y."/>
            <person name="Fan D."/>
            <person name="Liu Y."/>
            <person name="Guan J."/>
            <person name="Zhang Y."/>
            <person name="Yu S."/>
            <person name="Liu X."/>
            <person name="Zhang Y."/>
            <person name="Hong G."/>
            <person name="Han B."/>
            <person name="Choisne N."/>
            <person name="Demange N."/>
            <person name="Orjeda G."/>
            <person name="Samain S."/>
            <person name="Cattolico L."/>
            <person name="Pelletier E."/>
            <person name="Couloux A."/>
            <person name="Segurens B."/>
            <person name="Wincker P."/>
            <person name="D'Hont A."/>
            <person name="Scarpelli C."/>
            <person name="Weissenbach J."/>
            <person name="Salanoubat M."/>
            <person name="Quetier F."/>
            <person name="Yu Y."/>
            <person name="Kim H.R."/>
            <person name="Rambo T."/>
            <person name="Currie J."/>
            <person name="Collura K."/>
            <person name="Luo M."/>
            <person name="Yang T."/>
            <person name="Ammiraju J.S.S."/>
            <person name="Engler F."/>
            <person name="Soderlund C."/>
            <person name="Wing R.A."/>
            <person name="Palmer L.E."/>
            <person name="de la Bastide M."/>
            <person name="Spiegel L."/>
            <person name="Nascimento L."/>
            <person name="Zutavern T."/>
            <person name="O'Shaughnessy A."/>
            <person name="Dike S."/>
            <person name="Dedhia N."/>
            <person name="Preston R."/>
            <person name="Balija V."/>
            <person name="McCombie W.R."/>
            <person name="Chow T."/>
            <person name="Chen H."/>
            <person name="Chung M."/>
            <person name="Chen C."/>
            <person name="Shaw J."/>
            <person name="Wu H."/>
            <person name="Hsiao K."/>
            <person name="Chao Y."/>
            <person name="Chu M."/>
            <person name="Cheng C."/>
            <person name="Hour A."/>
            <person name="Lee P."/>
            <person name="Lin S."/>
            <person name="Lin Y."/>
            <person name="Liou J."/>
            <person name="Liu S."/>
            <person name="Hsing Y."/>
            <person name="Raghuvanshi S."/>
            <person name="Mohanty A."/>
            <person name="Bharti A.K."/>
            <person name="Gaur A."/>
            <person name="Gupta V."/>
            <person name="Kumar D."/>
            <person name="Ravi V."/>
            <person name="Vij S."/>
            <person name="Kapur A."/>
            <person name="Khurana P."/>
            <person name="Khurana P."/>
            <person name="Khurana J.P."/>
            <person name="Tyagi A.K."/>
            <person name="Gaikwad K."/>
            <person name="Singh A."/>
            <person name="Dalal V."/>
            <person name="Srivastava S."/>
            <person name="Dixit A."/>
            <person name="Pal A.K."/>
            <person name="Ghazi I.A."/>
            <person name="Yadav M."/>
            <person name="Pandit A."/>
            <person name="Bhargava A."/>
            <person name="Sureshbabu K."/>
            <person name="Batra K."/>
            <person name="Sharma T.R."/>
            <person name="Mohapatra T."/>
            <person name="Singh N.K."/>
            <person name="Messing J."/>
            <person name="Nelson A.B."/>
            <person name="Fuks G."/>
            <person name="Kavchok S."/>
            <person name="Keizer G."/>
            <person name="Linton E."/>
            <person name="Llaca V."/>
            <person name="Song R."/>
            <person name="Tanyolac B."/>
            <person name="Young S."/>
            <person name="Ho-Il K."/>
            <person name="Hahn J.H."/>
            <person name="Sangsakoo G."/>
            <person name="Vanavichit A."/>
            <person name="de Mattos Luiz.A.T."/>
            <person name="Zimmer P.D."/>
            <person name="Malone G."/>
            <person name="Dellagostin O."/>
            <person name="de Oliveira A.C."/>
            <person name="Bevan M."/>
            <person name="Bancroft I."/>
            <person name="Minx P."/>
            <person name="Cordum H."/>
            <person name="Wilson R."/>
            <person name="Cheng Z."/>
            <person name="Jin W."/>
            <person name="Jiang J."/>
            <person name="Leong S.A."/>
            <person name="Iwama H."/>
            <person name="Gojobori T."/>
            <person name="Itoh T."/>
            <person name="Niimura Y."/>
            <person name="Fujii Y."/>
            <person name="Habara T."/>
            <person name="Sakai H."/>
            <person name="Sato Y."/>
            <person name="Wilson G."/>
            <person name="Kumar K."/>
            <person name="McCouch S."/>
            <person name="Juretic N."/>
            <person name="Hoen D."/>
            <person name="Wright S."/>
            <person name="Bruskiewich R."/>
            <person name="Bureau T."/>
            <person name="Miyao A."/>
            <person name="Hirochika H."/>
            <person name="Nishikawa T."/>
            <person name="Kadowaki K."/>
            <person name="Sugiura M."/>
            <person name="Burr B."/>
            <person name="Sasaki T."/>
        </authorList>
    </citation>
    <scope>NUCLEOTIDE SEQUENCE [LARGE SCALE GENOMIC DNA]</scope>
    <source>
        <strain evidence="4">cv. Nipponbare</strain>
    </source>
</reference>
<accession>Q6K9F4</accession>
<reference evidence="4" key="4">
    <citation type="journal article" date="2008" name="Nucleic Acids Res.">
        <title>The rice annotation project database (RAP-DB): 2008 update.</title>
        <authorList>
            <consortium name="The rice annotation project (RAP)"/>
        </authorList>
    </citation>
    <scope>GENOME REANNOTATION</scope>
    <source>
        <strain evidence="4">cv. Nipponbare</strain>
    </source>
</reference>
<gene>
    <name evidence="2" type="ORF">OJ1234_B11.12</name>
    <name evidence="3" type="ORF">OJ1372_D06.37</name>
</gene>
<reference evidence="2" key="1">
    <citation type="submission" date="2001-08" db="EMBL/GenBank/DDBJ databases">
        <title>Oryza sativa nipponbare(GA3) genomic DNA, chromosome 2, BAC clone:OJ1234_B11.</title>
        <authorList>
            <person name="Sasaki T."/>
            <person name="Matsumoto T."/>
            <person name="Yamamoto K."/>
        </authorList>
    </citation>
    <scope>NUCLEOTIDE SEQUENCE</scope>
</reference>
<dbReference type="Proteomes" id="UP000000763">
    <property type="component" value="Chromosome 2"/>
</dbReference>
<evidence type="ECO:0000313" key="2">
    <source>
        <dbReference type="EMBL" id="BAD21541.1"/>
    </source>
</evidence>
<evidence type="ECO:0000313" key="3">
    <source>
        <dbReference type="EMBL" id="BAD21581.1"/>
    </source>
</evidence>
<evidence type="ECO:0000313" key="4">
    <source>
        <dbReference type="Proteomes" id="UP000000763"/>
    </source>
</evidence>
<dbReference type="AlphaFoldDB" id="Q6K9F4"/>
<dbReference type="EMBL" id="AP004059">
    <property type="protein sequence ID" value="BAD21581.1"/>
    <property type="molecule type" value="Genomic_DNA"/>
</dbReference>
<dbReference type="EMBL" id="AP004053">
    <property type="protein sequence ID" value="BAD21541.1"/>
    <property type="molecule type" value="Genomic_DNA"/>
</dbReference>
<feature type="compositionally biased region" description="Polar residues" evidence="1">
    <location>
        <begin position="31"/>
        <end position="49"/>
    </location>
</feature>
<sequence length="78" mass="8271">MPPTRHSVAPSSLDLARGSSDLDLRGGGGDNMSTSSSVQGHSNKGGSSDQTKDRWWQRRRKLDSGSGESSGGDWCFTS</sequence>
<evidence type="ECO:0000256" key="1">
    <source>
        <dbReference type="SAM" id="MobiDB-lite"/>
    </source>
</evidence>
<proteinExistence type="predicted"/>
<organism evidence="3 4">
    <name type="scientific">Oryza sativa subsp. japonica</name>
    <name type="common">Rice</name>
    <dbReference type="NCBI Taxonomy" id="39947"/>
    <lineage>
        <taxon>Eukaryota</taxon>
        <taxon>Viridiplantae</taxon>
        <taxon>Streptophyta</taxon>
        <taxon>Embryophyta</taxon>
        <taxon>Tracheophyta</taxon>
        <taxon>Spermatophyta</taxon>
        <taxon>Magnoliopsida</taxon>
        <taxon>Liliopsida</taxon>
        <taxon>Poales</taxon>
        <taxon>Poaceae</taxon>
        <taxon>BOP clade</taxon>
        <taxon>Oryzoideae</taxon>
        <taxon>Oryzeae</taxon>
        <taxon>Oryzinae</taxon>
        <taxon>Oryza</taxon>
        <taxon>Oryza sativa</taxon>
    </lineage>
</organism>